<feature type="domain" description="Glycosyltransferase 2-like" evidence="5">
    <location>
        <begin position="14"/>
        <end position="115"/>
    </location>
</feature>
<reference evidence="7" key="2">
    <citation type="submission" date="2020-09" db="EMBL/GenBank/DDBJ databases">
        <authorList>
            <person name="Sun Q."/>
            <person name="Ohkuma M."/>
        </authorList>
    </citation>
    <scope>NUCLEOTIDE SEQUENCE</scope>
    <source>
        <strain evidence="7">JCM 4234</strain>
    </source>
</reference>
<dbReference type="Proteomes" id="UP000653493">
    <property type="component" value="Unassembled WGS sequence"/>
</dbReference>
<comment type="caution">
    <text evidence="7">The sequence shown here is derived from an EMBL/GenBank/DDBJ whole genome shotgun (WGS) entry which is preliminary data.</text>
</comment>
<dbReference type="GO" id="GO:0016757">
    <property type="term" value="F:glycosyltransferase activity"/>
    <property type="evidence" value="ECO:0007669"/>
    <property type="project" value="UniProtKB-KW"/>
</dbReference>
<proteinExistence type="inferred from homology"/>
<dbReference type="InterPro" id="IPR029044">
    <property type="entry name" value="Nucleotide-diphossugar_trans"/>
</dbReference>
<dbReference type="PANTHER" id="PTHR43179">
    <property type="entry name" value="RHAMNOSYLTRANSFERASE WBBL"/>
    <property type="match status" value="1"/>
</dbReference>
<evidence type="ECO:0000256" key="3">
    <source>
        <dbReference type="ARBA" id="ARBA00022676"/>
    </source>
</evidence>
<evidence type="ECO:0000313" key="8">
    <source>
        <dbReference type="Proteomes" id="UP000653493"/>
    </source>
</evidence>
<dbReference type="AlphaFoldDB" id="A0A918LLA0"/>
<keyword evidence="3" id="KW-0328">Glycosyltransferase</keyword>
<accession>A0A918LLA0</accession>
<evidence type="ECO:0000259" key="6">
    <source>
        <dbReference type="Pfam" id="PF02709"/>
    </source>
</evidence>
<dbReference type="SUPFAM" id="SSF53448">
    <property type="entry name" value="Nucleotide-diphospho-sugar transferases"/>
    <property type="match status" value="1"/>
</dbReference>
<evidence type="ECO:0008006" key="9">
    <source>
        <dbReference type="Google" id="ProtNLM"/>
    </source>
</evidence>
<protein>
    <recommendedName>
        <fullName evidence="9">Glycosyltransferase</fullName>
    </recommendedName>
</protein>
<reference evidence="7" key="1">
    <citation type="journal article" date="2014" name="Int. J. Syst. Evol. Microbiol.">
        <title>Complete genome sequence of Corynebacterium casei LMG S-19264T (=DSM 44701T), isolated from a smear-ripened cheese.</title>
        <authorList>
            <consortium name="US DOE Joint Genome Institute (JGI-PGF)"/>
            <person name="Walter F."/>
            <person name="Albersmeier A."/>
            <person name="Kalinowski J."/>
            <person name="Ruckert C."/>
        </authorList>
    </citation>
    <scope>NUCLEOTIDE SEQUENCE</scope>
    <source>
        <strain evidence="7">JCM 4234</strain>
    </source>
</reference>
<organism evidence="7 8">
    <name type="scientific">Streptomyces griseoviridis</name>
    <dbReference type="NCBI Taxonomy" id="45398"/>
    <lineage>
        <taxon>Bacteria</taxon>
        <taxon>Bacillati</taxon>
        <taxon>Actinomycetota</taxon>
        <taxon>Actinomycetes</taxon>
        <taxon>Kitasatosporales</taxon>
        <taxon>Streptomycetaceae</taxon>
        <taxon>Streptomyces</taxon>
    </lineage>
</organism>
<feature type="domain" description="Galactosyltransferase C-terminal" evidence="6">
    <location>
        <begin position="196"/>
        <end position="252"/>
    </location>
</feature>
<gene>
    <name evidence="7" type="ORF">GCM10010238_64860</name>
</gene>
<sequence length="312" mass="33254">MSPPLPSAPITLAVVVPTRGDHERLHVTLACLAAQTGAPAHEVIVVDDNAPEDRPALAGVLAEADDRLPLRVVPGPGRGRAAARNAGAGAADAAWVVFLDADVVVGPRFLRAYADAARPGVFLHGRMRELPTAARLLTALKDAPRPEIQRTAAELTGSAPGARERDPLRRTMANALERAVEAMDAGTLPDVAAWLGFVGANSAVPRDAWRSVGGFDEEFGRSWGCEDIEFGVRLHTAGLTRSLVPEAYGVHLSHTRPDRWHQHGRNMERFAALHPLPAVRALTALLGPDGTPERYVASVQAETARSRPTGTR</sequence>
<dbReference type="Pfam" id="PF02709">
    <property type="entry name" value="Glyco_transf_7C"/>
    <property type="match status" value="1"/>
</dbReference>
<evidence type="ECO:0000313" key="7">
    <source>
        <dbReference type="EMBL" id="GGS67146.1"/>
    </source>
</evidence>
<keyword evidence="8" id="KW-1185">Reference proteome</keyword>
<comment type="similarity">
    <text evidence="2">Belongs to the glycosyltransferase 2 family.</text>
</comment>
<evidence type="ECO:0000256" key="1">
    <source>
        <dbReference type="ARBA" id="ARBA00004776"/>
    </source>
</evidence>
<dbReference type="InterPro" id="IPR027791">
    <property type="entry name" value="Galactosyl_T_C"/>
</dbReference>
<keyword evidence="4" id="KW-0808">Transferase</keyword>
<dbReference type="Gene3D" id="3.90.550.10">
    <property type="entry name" value="Spore Coat Polysaccharide Biosynthesis Protein SpsA, Chain A"/>
    <property type="match status" value="1"/>
</dbReference>
<dbReference type="Pfam" id="PF00535">
    <property type="entry name" value="Glycos_transf_2"/>
    <property type="match status" value="1"/>
</dbReference>
<dbReference type="EMBL" id="BMSL01000034">
    <property type="protein sequence ID" value="GGS67146.1"/>
    <property type="molecule type" value="Genomic_DNA"/>
</dbReference>
<dbReference type="CDD" id="cd00761">
    <property type="entry name" value="Glyco_tranf_GTA_type"/>
    <property type="match status" value="1"/>
</dbReference>
<dbReference type="PANTHER" id="PTHR43179:SF12">
    <property type="entry name" value="GALACTOFURANOSYLTRANSFERASE GLFT2"/>
    <property type="match status" value="1"/>
</dbReference>
<evidence type="ECO:0000256" key="2">
    <source>
        <dbReference type="ARBA" id="ARBA00006739"/>
    </source>
</evidence>
<name>A0A918LLA0_STRGD</name>
<comment type="pathway">
    <text evidence="1">Cell wall biogenesis; cell wall polysaccharide biosynthesis.</text>
</comment>
<evidence type="ECO:0000256" key="4">
    <source>
        <dbReference type="ARBA" id="ARBA00022679"/>
    </source>
</evidence>
<evidence type="ECO:0000259" key="5">
    <source>
        <dbReference type="Pfam" id="PF00535"/>
    </source>
</evidence>
<dbReference type="InterPro" id="IPR001173">
    <property type="entry name" value="Glyco_trans_2-like"/>
</dbReference>